<protein>
    <submittedName>
        <fullName evidence="4">NADPH-dependent oxidoreductase</fullName>
    </submittedName>
</protein>
<comment type="cofactor">
    <cofactor evidence="1">
        <name>FMN</name>
        <dbReference type="ChEBI" id="CHEBI:58210"/>
    </cofactor>
</comment>
<dbReference type="GO" id="GO:0016491">
    <property type="term" value="F:oxidoreductase activity"/>
    <property type="evidence" value="ECO:0007669"/>
    <property type="project" value="InterPro"/>
</dbReference>
<dbReference type="InParanoid" id="A0A3N0VA37"/>
<name>A0A3N0VA37_9GAMM</name>
<evidence type="ECO:0000259" key="3">
    <source>
        <dbReference type="Pfam" id="PF03358"/>
    </source>
</evidence>
<dbReference type="GO" id="GO:0010181">
    <property type="term" value="F:FMN binding"/>
    <property type="evidence" value="ECO:0007669"/>
    <property type="project" value="TreeGrafter"/>
</dbReference>
<dbReference type="Pfam" id="PF03358">
    <property type="entry name" value="FMN_red"/>
    <property type="match status" value="1"/>
</dbReference>
<proteinExistence type="predicted"/>
<keyword evidence="2" id="KW-0288">FMN</keyword>
<comment type="caution">
    <text evidence="4">The sequence shown here is derived from an EMBL/GenBank/DDBJ whole genome shotgun (WGS) entry which is preliminary data.</text>
</comment>
<evidence type="ECO:0000313" key="5">
    <source>
        <dbReference type="Proteomes" id="UP000282106"/>
    </source>
</evidence>
<gene>
    <name evidence="4" type="ORF">ED208_10055</name>
</gene>
<dbReference type="Proteomes" id="UP000282106">
    <property type="component" value="Unassembled WGS sequence"/>
</dbReference>
<dbReference type="FunCoup" id="A0A3N0VA37">
    <property type="interactions" value="331"/>
</dbReference>
<sequence>MTVHLLAISGSARRDSYNRKLLAAMVEGARAAGASVEVLDWSVHPLPIMDEDLEAAGIPEAAPRLKAAFRAADGYLIATPENNGGYPALLKNALDWASRGLGDPPGAGSVYKNKTAVVAGATPGRWGAVRSIRQLREVLGYLGCIVLPDTVSVNDAGKAFDAEGGLIDAKTRVLAQGLGAALARATQALKQ</sequence>
<dbReference type="Gene3D" id="3.40.50.360">
    <property type="match status" value="1"/>
</dbReference>
<dbReference type="PANTHER" id="PTHR30543">
    <property type="entry name" value="CHROMATE REDUCTASE"/>
    <property type="match status" value="1"/>
</dbReference>
<reference evidence="4 5" key="1">
    <citation type="submission" date="2018-10" db="EMBL/GenBank/DDBJ databases">
        <authorList>
            <person name="Chen W.-M."/>
        </authorList>
    </citation>
    <scope>NUCLEOTIDE SEQUENCE [LARGE SCALE GENOMIC DNA]</scope>
    <source>
        <strain evidence="4 5">THS-13</strain>
    </source>
</reference>
<dbReference type="InterPro" id="IPR005025">
    <property type="entry name" value="FMN_Rdtase-like_dom"/>
</dbReference>
<dbReference type="SUPFAM" id="SSF52218">
    <property type="entry name" value="Flavoproteins"/>
    <property type="match status" value="1"/>
</dbReference>
<feature type="domain" description="NADPH-dependent FMN reductase-like" evidence="3">
    <location>
        <begin position="5"/>
        <end position="156"/>
    </location>
</feature>
<dbReference type="GO" id="GO:0005829">
    <property type="term" value="C:cytosol"/>
    <property type="evidence" value="ECO:0007669"/>
    <property type="project" value="TreeGrafter"/>
</dbReference>
<accession>A0A3N0VA37</accession>
<dbReference type="AlphaFoldDB" id="A0A3N0VA37"/>
<keyword evidence="2" id="KW-0285">Flavoprotein</keyword>
<evidence type="ECO:0000256" key="1">
    <source>
        <dbReference type="ARBA" id="ARBA00001917"/>
    </source>
</evidence>
<dbReference type="InterPro" id="IPR050712">
    <property type="entry name" value="NAD(P)H-dep_reductase"/>
</dbReference>
<dbReference type="InterPro" id="IPR029039">
    <property type="entry name" value="Flavoprotein-like_sf"/>
</dbReference>
<dbReference type="PANTHER" id="PTHR30543:SF21">
    <property type="entry name" value="NAD(P)H-DEPENDENT FMN REDUCTASE LOT6"/>
    <property type="match status" value="1"/>
</dbReference>
<dbReference type="RefSeq" id="WP_123211771.1">
    <property type="nucleotide sequence ID" value="NZ_RJVO01000004.1"/>
</dbReference>
<evidence type="ECO:0000256" key="2">
    <source>
        <dbReference type="ARBA" id="ARBA00022643"/>
    </source>
</evidence>
<keyword evidence="5" id="KW-1185">Reference proteome</keyword>
<evidence type="ECO:0000313" key="4">
    <source>
        <dbReference type="EMBL" id="ROH89474.1"/>
    </source>
</evidence>
<organism evidence="4 5">
    <name type="scientific">Stagnimonas aquatica</name>
    <dbReference type="NCBI Taxonomy" id="2689987"/>
    <lineage>
        <taxon>Bacteria</taxon>
        <taxon>Pseudomonadati</taxon>
        <taxon>Pseudomonadota</taxon>
        <taxon>Gammaproteobacteria</taxon>
        <taxon>Nevskiales</taxon>
        <taxon>Nevskiaceae</taxon>
        <taxon>Stagnimonas</taxon>
    </lineage>
</organism>
<dbReference type="EMBL" id="RJVO01000004">
    <property type="protein sequence ID" value="ROH89474.1"/>
    <property type="molecule type" value="Genomic_DNA"/>
</dbReference>